<feature type="transmembrane region" description="Helical" evidence="1">
    <location>
        <begin position="298"/>
        <end position="322"/>
    </location>
</feature>
<dbReference type="EnsemblMetazoa" id="OVOC12482.1">
    <property type="protein sequence ID" value="OVOC12482.1"/>
    <property type="gene ID" value="WBGene00249291"/>
</dbReference>
<evidence type="ECO:0000313" key="2">
    <source>
        <dbReference type="EnsemblMetazoa" id="OVOC12482.1"/>
    </source>
</evidence>
<dbReference type="Proteomes" id="UP000024404">
    <property type="component" value="Unassembled WGS sequence"/>
</dbReference>
<keyword evidence="3" id="KW-1185">Reference proteome</keyword>
<proteinExistence type="predicted"/>
<reference evidence="2" key="2">
    <citation type="submission" date="2022-06" db="UniProtKB">
        <authorList>
            <consortium name="EnsemblMetazoa"/>
        </authorList>
    </citation>
    <scope>IDENTIFICATION</scope>
</reference>
<sequence length="356" mass="41025">MDFVVDKAITENVSIIANEERTVLTVIKYISRTYAHLIIGTMLILVNIPVSLFVIMRKKLREIYMILAIIFLNNGFTGISLLLLGMRRLICCVDGELISHHSCVLHIPVFLITAYLLNGTSLLINSLERFCAVAFPIYYYTHTMRINYSLITAQYVITIILITSTVVASLIEPSRHISNYCILQTVYSLPFYIILLQFASTASLLSIIVMIIVITNLKKKFGEQFLSNHSYDRHLSHFLQNQKRYTHTALISCCFTFCMSLCILKNSEILSYYAHLAVLVVVPSIVEEIYVLEFSEGSQIIVMCCVYLRLLNSFNMVVLFLYRQKDFRYDAVQYFKCIFCRQKHLVKPTIVVCFEK</sequence>
<dbReference type="OMA" id="RTIAVYQ"/>
<keyword evidence="1" id="KW-0472">Membrane</keyword>
<reference evidence="3" key="1">
    <citation type="submission" date="2013-10" db="EMBL/GenBank/DDBJ databases">
        <title>Genome sequencing of Onchocerca volvulus.</title>
        <authorList>
            <person name="Cotton J."/>
            <person name="Tsai J."/>
            <person name="Stanley E."/>
            <person name="Tracey A."/>
            <person name="Holroyd N."/>
            <person name="Lustigman S."/>
            <person name="Berriman M."/>
        </authorList>
    </citation>
    <scope>NUCLEOTIDE SEQUENCE</scope>
</reference>
<organism evidence="2 3">
    <name type="scientific">Onchocerca volvulus</name>
    <dbReference type="NCBI Taxonomy" id="6282"/>
    <lineage>
        <taxon>Eukaryota</taxon>
        <taxon>Metazoa</taxon>
        <taxon>Ecdysozoa</taxon>
        <taxon>Nematoda</taxon>
        <taxon>Chromadorea</taxon>
        <taxon>Rhabditida</taxon>
        <taxon>Spirurina</taxon>
        <taxon>Spiruromorpha</taxon>
        <taxon>Filarioidea</taxon>
        <taxon>Onchocercidae</taxon>
        <taxon>Onchocerca</taxon>
    </lineage>
</organism>
<feature type="transmembrane region" description="Helical" evidence="1">
    <location>
        <begin position="63"/>
        <end position="84"/>
    </location>
</feature>
<evidence type="ECO:0008006" key="4">
    <source>
        <dbReference type="Google" id="ProtNLM"/>
    </source>
</evidence>
<dbReference type="Gene3D" id="1.20.1070.10">
    <property type="entry name" value="Rhodopsin 7-helix transmembrane proteins"/>
    <property type="match status" value="1"/>
</dbReference>
<evidence type="ECO:0000313" key="3">
    <source>
        <dbReference type="Proteomes" id="UP000024404"/>
    </source>
</evidence>
<feature type="transmembrane region" description="Helical" evidence="1">
    <location>
        <begin position="191"/>
        <end position="214"/>
    </location>
</feature>
<protein>
    <recommendedName>
        <fullName evidence="4">G-protein coupled receptors family 1 profile domain-containing protein</fullName>
    </recommendedName>
</protein>
<feature type="transmembrane region" description="Helical" evidence="1">
    <location>
        <begin position="269"/>
        <end position="286"/>
    </location>
</feature>
<feature type="transmembrane region" description="Helical" evidence="1">
    <location>
        <begin position="148"/>
        <end position="171"/>
    </location>
</feature>
<name>A0A8R1XPE4_ONCVO</name>
<keyword evidence="1" id="KW-1133">Transmembrane helix</keyword>
<feature type="transmembrane region" description="Helical" evidence="1">
    <location>
        <begin position="104"/>
        <end position="127"/>
    </location>
</feature>
<accession>A0A8R1XPE4</accession>
<feature type="transmembrane region" description="Helical" evidence="1">
    <location>
        <begin position="34"/>
        <end position="56"/>
    </location>
</feature>
<dbReference type="AlphaFoldDB" id="A0A8R1XPE4"/>
<keyword evidence="1" id="KW-0812">Transmembrane</keyword>
<dbReference type="EMBL" id="CMVM020000482">
    <property type="status" value="NOT_ANNOTATED_CDS"/>
    <property type="molecule type" value="Genomic_DNA"/>
</dbReference>
<evidence type="ECO:0000256" key="1">
    <source>
        <dbReference type="SAM" id="Phobius"/>
    </source>
</evidence>